<reference evidence="2" key="1">
    <citation type="submission" date="2015-12" db="EMBL/GenBank/DDBJ databases">
        <title>Complete genome sequences of two moderately thermophilic Paenibacillus species.</title>
        <authorList>
            <person name="Butler R.III."/>
            <person name="Wang J."/>
            <person name="Stark B.C."/>
            <person name="Pombert J.-F."/>
        </authorList>
    </citation>
    <scope>NUCLEOTIDE SEQUENCE [LARGE SCALE GENOMIC DNA]</scope>
    <source>
        <strain evidence="2">32O-Y</strain>
    </source>
</reference>
<reference evidence="1 2" key="2">
    <citation type="journal article" date="2016" name="Genome Announc.">
        <title>Complete Genome Sequences of Two Interactive Moderate Thermophiles, Paenibacillus napthalenovorans 32O-Y and Paenibacillus sp. 32O-W.</title>
        <authorList>
            <person name="Butler R.R.III."/>
            <person name="Wang J."/>
            <person name="Stark B.C."/>
            <person name="Pombert J.F."/>
        </authorList>
    </citation>
    <scope>NUCLEOTIDE SEQUENCE [LARGE SCALE GENOMIC DNA]</scope>
    <source>
        <strain evidence="1 2">32O-Y</strain>
    </source>
</reference>
<accession>A0A0U2WCC0</accession>
<gene>
    <name evidence="1" type="ORF">IJ22_48230</name>
</gene>
<dbReference type="AlphaFoldDB" id="A0A0U2WCC0"/>
<name>A0A0U2WCC0_9BACL</name>
<dbReference type="EMBL" id="CP013652">
    <property type="protein sequence ID" value="ALS25085.1"/>
    <property type="molecule type" value="Genomic_DNA"/>
</dbReference>
<organism evidence="1 2">
    <name type="scientific">Paenibacillus naphthalenovorans</name>
    <dbReference type="NCBI Taxonomy" id="162209"/>
    <lineage>
        <taxon>Bacteria</taxon>
        <taxon>Bacillati</taxon>
        <taxon>Bacillota</taxon>
        <taxon>Bacilli</taxon>
        <taxon>Bacillales</taxon>
        <taxon>Paenibacillaceae</taxon>
        <taxon>Paenibacillus</taxon>
    </lineage>
</organism>
<evidence type="ECO:0000313" key="2">
    <source>
        <dbReference type="Proteomes" id="UP000061660"/>
    </source>
</evidence>
<keyword evidence="2" id="KW-1185">Reference proteome</keyword>
<dbReference type="STRING" id="162209.IJ22_48230"/>
<proteinExistence type="predicted"/>
<evidence type="ECO:0000313" key="1">
    <source>
        <dbReference type="EMBL" id="ALS25085.1"/>
    </source>
</evidence>
<dbReference type="KEGG" id="pnp:IJ22_48230"/>
<protein>
    <submittedName>
        <fullName evidence="1">Uncharacterized protein</fullName>
    </submittedName>
</protein>
<dbReference type="Proteomes" id="UP000061660">
    <property type="component" value="Chromosome"/>
</dbReference>
<sequence length="208" mass="23168">MTRDLEQTLRVVAAAPLRLSDANPIGSPVTDAAKPLLIDEGFEHIDGMSILVHPVVANAFGDGSENVTGQMRNTDPWQNEKSHVVCDEWQSLLPSSRIPADPLIAVSDLLRGGTEEQTSKRTLLPIEDEVFHILADGTAEAEVMVFRQQMFEQAGHGLLTNRLDTQRCQFAQRTHNVICGMGDRAKMSDRISNTNRAWWRERDLSHSL</sequence>
<dbReference type="PATRIC" id="fig|162209.4.peg.5086"/>